<dbReference type="EMBL" id="JAPFFF010000010">
    <property type="protein sequence ID" value="KAK8880466.1"/>
    <property type="molecule type" value="Genomic_DNA"/>
</dbReference>
<keyword evidence="4" id="KW-0175">Coiled coil</keyword>
<dbReference type="SUPFAM" id="SSF53067">
    <property type="entry name" value="Actin-like ATPase domain"/>
    <property type="match status" value="2"/>
</dbReference>
<gene>
    <name evidence="6" type="ORF">M9Y10_003140</name>
</gene>
<evidence type="ECO:0000256" key="4">
    <source>
        <dbReference type="SAM" id="Coils"/>
    </source>
</evidence>
<keyword evidence="1 3" id="KW-0547">Nucleotide-binding</keyword>
<evidence type="ECO:0000313" key="6">
    <source>
        <dbReference type="EMBL" id="KAK8880466.1"/>
    </source>
</evidence>
<sequence>MSTLYIYGVDFGTSRSLIGFFKKRGIEIISDITQNKAIPSVAFLKNKDEWVFGSLAKKLAPSNPERFIYDTKRMLGHNYDDPEIVELRDIWQFKTYGEEKTNKIKISIDIDGETVEYYPYQISGLILKNLVDMANKRSKIKTNKIVVTIPATFTKFQTDELEKAAEYAGLQIVRFINEPIAASIAYEFMSYEEEEIKKNKKILIFDLGAGTLDISLIEMQNGCYKHLAEDGDKFLGGRDWDDCLSKYVIKEMKNKYPNKEFTNNIIEKIYQKSEEAKIALSSSNSCDIIIESNNESEDLKISLTREKFYEITNHLFERCILPIEKVLKSQNFDRNDIDSIILVGGSTYIPKIHDILLKYINDDIDSYQGVDPEEAVVYGACIVGSKTSLEEIITNEPLDQDFNQYDDTNEIMINKIQNIGVCYISIGIKYINNAYDLLIPYKCQIPYKYCKKFYTINLFTQNGDIPIYANVETKHSDMIDVIKLPYENIDNISPLSQIQIKVEISLDKIITIEIVTHEDKIKKHFGLDQLEQNSKDASEYSISYSNNYYNQNADSTYNNSQYPNYINNYNQNYQNYSQPHSNYNYSGNYSYYSSNNSYQANINYEVYSNTNQNQPQNHSDMVYNYQQPYYSSRNNNSQIYSQKKSTTQQNHTYSKYYNVDPNISNSRRCTKKELKSTSNNNNNNNDYFSNFNNSSYACQSNKFDNFLEDDIWSNKSQNKKSNEKNLPMIEDNFNKENKELYKKEKKAKNMYIEQQNQNEAFEENEFQEKKDKKKRKCLIC</sequence>
<evidence type="ECO:0000256" key="1">
    <source>
        <dbReference type="ARBA" id="ARBA00022741"/>
    </source>
</evidence>
<feature type="region of interest" description="Disordered" evidence="5">
    <location>
        <begin position="642"/>
        <end position="666"/>
    </location>
</feature>
<dbReference type="PANTHER" id="PTHR19375">
    <property type="entry name" value="HEAT SHOCK PROTEIN 70KDA"/>
    <property type="match status" value="1"/>
</dbReference>
<name>A0ABR2JNQ2_9EUKA</name>
<proteinExistence type="inferred from homology"/>
<feature type="coiled-coil region" evidence="4">
    <location>
        <begin position="744"/>
        <end position="772"/>
    </location>
</feature>
<dbReference type="SUPFAM" id="SSF100920">
    <property type="entry name" value="Heat shock protein 70kD (HSP70), peptide-binding domain"/>
    <property type="match status" value="1"/>
</dbReference>
<dbReference type="PROSITE" id="PS01036">
    <property type="entry name" value="HSP70_3"/>
    <property type="match status" value="1"/>
</dbReference>
<protein>
    <submittedName>
        <fullName evidence="6">Endoplasmic reticulum chaperone BiP</fullName>
    </submittedName>
</protein>
<evidence type="ECO:0000313" key="7">
    <source>
        <dbReference type="Proteomes" id="UP001470230"/>
    </source>
</evidence>
<dbReference type="Pfam" id="PF00012">
    <property type="entry name" value="HSP70"/>
    <property type="match status" value="1"/>
</dbReference>
<keyword evidence="2 3" id="KW-0067">ATP-binding</keyword>
<dbReference type="PRINTS" id="PR00301">
    <property type="entry name" value="HEATSHOCK70"/>
</dbReference>
<dbReference type="InterPro" id="IPR013126">
    <property type="entry name" value="Hsp_70_fam"/>
</dbReference>
<comment type="similarity">
    <text evidence="3">Belongs to the heat shock protein 70 family.</text>
</comment>
<dbReference type="Gene3D" id="3.90.640.10">
    <property type="entry name" value="Actin, Chain A, domain 4"/>
    <property type="match status" value="1"/>
</dbReference>
<dbReference type="InterPro" id="IPR043129">
    <property type="entry name" value="ATPase_NBD"/>
</dbReference>
<accession>A0ABR2JNQ2</accession>
<reference evidence="6 7" key="1">
    <citation type="submission" date="2024-04" db="EMBL/GenBank/DDBJ databases">
        <title>Tritrichomonas musculus Genome.</title>
        <authorList>
            <person name="Alves-Ferreira E."/>
            <person name="Grigg M."/>
            <person name="Lorenzi H."/>
            <person name="Galac M."/>
        </authorList>
    </citation>
    <scope>NUCLEOTIDE SEQUENCE [LARGE SCALE GENOMIC DNA]</scope>
    <source>
        <strain evidence="6 7">EAF2021</strain>
    </source>
</reference>
<dbReference type="Gene3D" id="3.30.420.40">
    <property type="match status" value="2"/>
</dbReference>
<organism evidence="6 7">
    <name type="scientific">Tritrichomonas musculus</name>
    <dbReference type="NCBI Taxonomy" id="1915356"/>
    <lineage>
        <taxon>Eukaryota</taxon>
        <taxon>Metamonada</taxon>
        <taxon>Parabasalia</taxon>
        <taxon>Tritrichomonadida</taxon>
        <taxon>Tritrichomonadidae</taxon>
        <taxon>Tritrichomonas</taxon>
    </lineage>
</organism>
<dbReference type="InterPro" id="IPR018181">
    <property type="entry name" value="Heat_shock_70_CS"/>
</dbReference>
<evidence type="ECO:0000256" key="2">
    <source>
        <dbReference type="ARBA" id="ARBA00022840"/>
    </source>
</evidence>
<evidence type="ECO:0000256" key="5">
    <source>
        <dbReference type="SAM" id="MobiDB-lite"/>
    </source>
</evidence>
<dbReference type="InterPro" id="IPR029047">
    <property type="entry name" value="HSP70_peptide-bd_sf"/>
</dbReference>
<evidence type="ECO:0000256" key="3">
    <source>
        <dbReference type="RuleBase" id="RU003322"/>
    </source>
</evidence>
<keyword evidence="7" id="KW-1185">Reference proteome</keyword>
<dbReference type="Gene3D" id="2.60.34.10">
    <property type="entry name" value="Substrate Binding Domain Of DNAk, Chain A, domain 1"/>
    <property type="match status" value="1"/>
</dbReference>
<comment type="caution">
    <text evidence="6">The sequence shown here is derived from an EMBL/GenBank/DDBJ whole genome shotgun (WGS) entry which is preliminary data.</text>
</comment>
<dbReference type="Proteomes" id="UP001470230">
    <property type="component" value="Unassembled WGS sequence"/>
</dbReference>